<dbReference type="AlphaFoldDB" id="M2R482"/>
<proteinExistence type="predicted"/>
<gene>
    <name evidence="1" type="ORF">CERSUDRAFT_99011</name>
</gene>
<keyword evidence="2" id="KW-1185">Reference proteome</keyword>
<dbReference type="HOGENOM" id="CLU_118185_0_0_1"/>
<sequence length="167" mass="19134">MDDQQKARIRGFARSMPKEECLKPGASYDLAKTAPAMPKLMPMLHKQILSEPFPPRLCYGYILDDDKFIRVAWELGATITDCSGIATHDAVEYFEEQIGHELDFAQVWLEGKDTIIISLCSNWDDDDDLKKAARAARKLKAILGETEKPKWFLDVLHPQWTVKPELW</sequence>
<accession>M2R482</accession>
<evidence type="ECO:0000313" key="1">
    <source>
        <dbReference type="EMBL" id="EMD33002.1"/>
    </source>
</evidence>
<name>M2R482_CERS8</name>
<protein>
    <submittedName>
        <fullName evidence="1">Uncharacterized protein</fullName>
    </submittedName>
</protein>
<dbReference type="OrthoDB" id="3319408at2759"/>
<organism evidence="1 2">
    <name type="scientific">Ceriporiopsis subvermispora (strain B)</name>
    <name type="common">White-rot fungus</name>
    <name type="synonym">Gelatoporia subvermispora</name>
    <dbReference type="NCBI Taxonomy" id="914234"/>
    <lineage>
        <taxon>Eukaryota</taxon>
        <taxon>Fungi</taxon>
        <taxon>Dikarya</taxon>
        <taxon>Basidiomycota</taxon>
        <taxon>Agaricomycotina</taxon>
        <taxon>Agaricomycetes</taxon>
        <taxon>Polyporales</taxon>
        <taxon>Gelatoporiaceae</taxon>
        <taxon>Gelatoporia</taxon>
    </lineage>
</organism>
<dbReference type="EMBL" id="KB445808">
    <property type="protein sequence ID" value="EMD33002.1"/>
    <property type="molecule type" value="Genomic_DNA"/>
</dbReference>
<reference evidence="1 2" key="1">
    <citation type="journal article" date="2012" name="Proc. Natl. Acad. Sci. U.S.A.">
        <title>Comparative genomics of Ceriporiopsis subvermispora and Phanerochaete chrysosporium provide insight into selective ligninolysis.</title>
        <authorList>
            <person name="Fernandez-Fueyo E."/>
            <person name="Ruiz-Duenas F.J."/>
            <person name="Ferreira P."/>
            <person name="Floudas D."/>
            <person name="Hibbett D.S."/>
            <person name="Canessa P."/>
            <person name="Larrondo L.F."/>
            <person name="James T.Y."/>
            <person name="Seelenfreund D."/>
            <person name="Lobos S."/>
            <person name="Polanco R."/>
            <person name="Tello M."/>
            <person name="Honda Y."/>
            <person name="Watanabe T."/>
            <person name="Watanabe T."/>
            <person name="Ryu J.S."/>
            <person name="Kubicek C.P."/>
            <person name="Schmoll M."/>
            <person name="Gaskell J."/>
            <person name="Hammel K.E."/>
            <person name="St John F.J."/>
            <person name="Vanden Wymelenberg A."/>
            <person name="Sabat G."/>
            <person name="Splinter BonDurant S."/>
            <person name="Syed K."/>
            <person name="Yadav J.S."/>
            <person name="Doddapaneni H."/>
            <person name="Subramanian V."/>
            <person name="Lavin J.L."/>
            <person name="Oguiza J.A."/>
            <person name="Perez G."/>
            <person name="Pisabarro A.G."/>
            <person name="Ramirez L."/>
            <person name="Santoyo F."/>
            <person name="Master E."/>
            <person name="Coutinho P.M."/>
            <person name="Henrissat B."/>
            <person name="Lombard V."/>
            <person name="Magnuson J.K."/>
            <person name="Kuees U."/>
            <person name="Hori C."/>
            <person name="Igarashi K."/>
            <person name="Samejima M."/>
            <person name="Held B.W."/>
            <person name="Barry K.W."/>
            <person name="LaButti K.M."/>
            <person name="Lapidus A."/>
            <person name="Lindquist E.A."/>
            <person name="Lucas S.M."/>
            <person name="Riley R."/>
            <person name="Salamov A.A."/>
            <person name="Hoffmeister D."/>
            <person name="Schwenk D."/>
            <person name="Hadar Y."/>
            <person name="Yarden O."/>
            <person name="de Vries R.P."/>
            <person name="Wiebenga A."/>
            <person name="Stenlid J."/>
            <person name="Eastwood D."/>
            <person name="Grigoriev I.V."/>
            <person name="Berka R.M."/>
            <person name="Blanchette R.A."/>
            <person name="Kersten P."/>
            <person name="Martinez A.T."/>
            <person name="Vicuna R."/>
            <person name="Cullen D."/>
        </authorList>
    </citation>
    <scope>NUCLEOTIDE SEQUENCE [LARGE SCALE GENOMIC DNA]</scope>
    <source>
        <strain evidence="1 2">B</strain>
    </source>
</reference>
<evidence type="ECO:0000313" key="2">
    <source>
        <dbReference type="Proteomes" id="UP000016930"/>
    </source>
</evidence>
<dbReference type="Proteomes" id="UP000016930">
    <property type="component" value="Unassembled WGS sequence"/>
</dbReference>